<dbReference type="GO" id="GO:0005524">
    <property type="term" value="F:ATP binding"/>
    <property type="evidence" value="ECO:0007669"/>
    <property type="project" value="UniProtKB-KW"/>
</dbReference>
<dbReference type="InterPro" id="IPR027417">
    <property type="entry name" value="P-loop_NTPase"/>
</dbReference>
<dbReference type="InterPro" id="IPR036961">
    <property type="entry name" value="Kinesin_motor_dom_sf"/>
</dbReference>
<dbReference type="Gene3D" id="3.40.850.10">
    <property type="entry name" value="Kinesin motor domain"/>
    <property type="match status" value="1"/>
</dbReference>
<proteinExistence type="inferred from homology"/>
<reference evidence="7" key="3">
    <citation type="submission" date="2021-06" db="EMBL/GenBank/DDBJ databases">
        <title>Chromosome-level genome assembly for S. haematobium.</title>
        <authorList>
            <person name="Stroehlein A.J."/>
        </authorList>
    </citation>
    <scope>NUCLEOTIDE SEQUENCE</scope>
</reference>
<dbReference type="Pfam" id="PF00225">
    <property type="entry name" value="Kinesin"/>
    <property type="match status" value="1"/>
</dbReference>
<evidence type="ECO:0000256" key="3">
    <source>
        <dbReference type="ARBA" id="ARBA00022840"/>
    </source>
</evidence>
<evidence type="ECO:0000259" key="6">
    <source>
        <dbReference type="PROSITE" id="PS50067"/>
    </source>
</evidence>
<dbReference type="PANTHER" id="PTHR47969">
    <property type="entry name" value="CHROMOSOME-ASSOCIATED KINESIN KIF4A-RELATED"/>
    <property type="match status" value="1"/>
</dbReference>
<dbReference type="Proteomes" id="UP000471633">
    <property type="component" value="Unassembled WGS sequence"/>
</dbReference>
<dbReference type="EMBL" id="AMPZ03000161">
    <property type="protein sequence ID" value="KAH9577890.1"/>
    <property type="molecule type" value="Genomic_DNA"/>
</dbReference>
<keyword evidence="8" id="KW-1185">Reference proteome</keyword>
<evidence type="ECO:0000256" key="1">
    <source>
        <dbReference type="ARBA" id="ARBA00004245"/>
    </source>
</evidence>
<reference evidence="7" key="1">
    <citation type="journal article" date="2012" name="Nat. Genet.">
        <title>Whole-genome sequence of Schistosoma haematobium.</title>
        <authorList>
            <person name="Young N.D."/>
            <person name="Jex A.R."/>
            <person name="Li B."/>
            <person name="Liu S."/>
            <person name="Yang L."/>
            <person name="Xiong Z."/>
            <person name="Li Y."/>
            <person name="Cantacessi C."/>
            <person name="Hall R.S."/>
            <person name="Xu X."/>
            <person name="Chen F."/>
            <person name="Wu X."/>
            <person name="Zerlotini A."/>
            <person name="Oliveira G."/>
            <person name="Hofmann A."/>
            <person name="Zhang G."/>
            <person name="Fang X."/>
            <person name="Kang Y."/>
            <person name="Campbell B.E."/>
            <person name="Loukas A."/>
            <person name="Ranganathan S."/>
            <person name="Rollinson D."/>
            <person name="Rinaldi G."/>
            <person name="Brindley P.J."/>
            <person name="Yang H."/>
            <person name="Wang J."/>
            <person name="Wang J."/>
            <person name="Gasser R.B."/>
        </authorList>
    </citation>
    <scope>NUCLEOTIDE SEQUENCE</scope>
</reference>
<dbReference type="SMART" id="SM00129">
    <property type="entry name" value="KISc"/>
    <property type="match status" value="1"/>
</dbReference>
<dbReference type="GeneID" id="75576410"/>
<dbReference type="GO" id="GO:0003777">
    <property type="term" value="F:microtubule motor activity"/>
    <property type="evidence" value="ECO:0007669"/>
    <property type="project" value="InterPro"/>
</dbReference>
<dbReference type="SUPFAM" id="SSF52540">
    <property type="entry name" value="P-loop containing nucleoside triphosphate hydrolases"/>
    <property type="match status" value="1"/>
</dbReference>
<comment type="subcellular location">
    <subcellularLocation>
        <location evidence="1">Cytoplasm</location>
        <location evidence="1">Cytoskeleton</location>
    </subcellularLocation>
</comment>
<protein>
    <submittedName>
        <fullName evidence="7">Kinesin- protein 4</fullName>
    </submittedName>
</protein>
<dbReference type="InterPro" id="IPR001752">
    <property type="entry name" value="Kinesin_motor_dom"/>
</dbReference>
<dbReference type="KEGG" id="shx:MS3_00000539"/>
<feature type="domain" description="Kinesin motor" evidence="6">
    <location>
        <begin position="7"/>
        <end position="104"/>
    </location>
</feature>
<sequence>MGIGDTSVKVGVRVRPLSDSEVNDGSSTCLSYPNEGNQLIIGNDKRFGFDYVFKETDSQDYVYKKAALPMVENILKVYNATVFAYGQTGSGKHIQWVHVSPKVW</sequence>
<dbReference type="GO" id="GO:0008017">
    <property type="term" value="F:microtubule binding"/>
    <property type="evidence" value="ECO:0007669"/>
    <property type="project" value="InterPro"/>
</dbReference>
<keyword evidence="3" id="KW-0067">ATP-binding</keyword>
<keyword evidence="4" id="KW-0963">Cytoplasm</keyword>
<dbReference type="GO" id="GO:0005875">
    <property type="term" value="C:microtubule associated complex"/>
    <property type="evidence" value="ECO:0007669"/>
    <property type="project" value="TreeGrafter"/>
</dbReference>
<dbReference type="GO" id="GO:0051231">
    <property type="term" value="P:spindle elongation"/>
    <property type="evidence" value="ECO:0007669"/>
    <property type="project" value="TreeGrafter"/>
</dbReference>
<reference evidence="7" key="2">
    <citation type="journal article" date="2019" name="Gigascience">
        <title>High-quality Schistosoma haematobium genome achieved by single-molecule and long-range sequencing.</title>
        <authorList>
            <person name="Stroehlein A.J."/>
            <person name="Korhonen P.K."/>
            <person name="Chong T.M."/>
            <person name="Lim Y.L."/>
            <person name="Chan K.G."/>
            <person name="Webster B."/>
            <person name="Rollinson D."/>
            <person name="Brindley P.J."/>
            <person name="Gasser R.B."/>
            <person name="Young N.D."/>
        </authorList>
    </citation>
    <scope>NUCLEOTIDE SEQUENCE</scope>
</reference>
<evidence type="ECO:0000256" key="4">
    <source>
        <dbReference type="ARBA" id="ARBA00023212"/>
    </source>
</evidence>
<comment type="similarity">
    <text evidence="5">Belongs to the TRAFAC class myosin-kinesin ATPase superfamily. Kinesin family.</text>
</comment>
<dbReference type="RefSeq" id="XP_051063902.1">
    <property type="nucleotide sequence ID" value="XM_051208266.1"/>
</dbReference>
<keyword evidence="2" id="KW-0547">Nucleotide-binding</keyword>
<evidence type="ECO:0000313" key="8">
    <source>
        <dbReference type="Proteomes" id="UP000471633"/>
    </source>
</evidence>
<reference evidence="7" key="4">
    <citation type="journal article" date="2022" name="PLoS Pathog.">
        <title>Chromosome-level genome of Schistosoma haematobium underpins genome-wide explorations of molecular variation.</title>
        <authorList>
            <person name="Stroehlein A.J."/>
            <person name="Korhonen P.K."/>
            <person name="Lee V.V."/>
            <person name="Ralph S.A."/>
            <person name="Mentink-Kane M."/>
            <person name="You H."/>
            <person name="McManus D.P."/>
            <person name="Tchuente L.T."/>
            <person name="Stothard J.R."/>
            <person name="Kaur P."/>
            <person name="Dudchenko O."/>
            <person name="Aiden E.L."/>
            <person name="Yang B."/>
            <person name="Yang H."/>
            <person name="Emery A.M."/>
            <person name="Webster B.L."/>
            <person name="Brindley P.J."/>
            <person name="Rollinson D."/>
            <person name="Chang B.C.H."/>
            <person name="Gasser R.B."/>
            <person name="Young N.D."/>
        </authorList>
    </citation>
    <scope>NUCLEOTIDE SEQUENCE</scope>
</reference>
<evidence type="ECO:0000313" key="7">
    <source>
        <dbReference type="EMBL" id="KAH9577890.1"/>
    </source>
</evidence>
<comment type="caution">
    <text evidence="7">The sequence shown here is derived from an EMBL/GenBank/DDBJ whole genome shotgun (WGS) entry which is preliminary data.</text>
</comment>
<dbReference type="CTD" id="75576410"/>
<dbReference type="GO" id="GO:0007052">
    <property type="term" value="P:mitotic spindle organization"/>
    <property type="evidence" value="ECO:0007669"/>
    <property type="project" value="TreeGrafter"/>
</dbReference>
<organism evidence="7 8">
    <name type="scientific">Schistosoma haematobium</name>
    <name type="common">Blood fluke</name>
    <dbReference type="NCBI Taxonomy" id="6185"/>
    <lineage>
        <taxon>Eukaryota</taxon>
        <taxon>Metazoa</taxon>
        <taxon>Spiralia</taxon>
        <taxon>Lophotrochozoa</taxon>
        <taxon>Platyhelminthes</taxon>
        <taxon>Trematoda</taxon>
        <taxon>Digenea</taxon>
        <taxon>Strigeidida</taxon>
        <taxon>Schistosomatoidea</taxon>
        <taxon>Schistosomatidae</taxon>
        <taxon>Schistosoma</taxon>
    </lineage>
</organism>
<keyword evidence="4" id="KW-0206">Cytoskeleton</keyword>
<dbReference type="GO" id="GO:0007018">
    <property type="term" value="P:microtubule-based movement"/>
    <property type="evidence" value="ECO:0007669"/>
    <property type="project" value="InterPro"/>
</dbReference>
<dbReference type="PROSITE" id="PS50067">
    <property type="entry name" value="KINESIN_MOTOR_2"/>
    <property type="match status" value="1"/>
</dbReference>
<name>A0A922IE11_SCHHA</name>
<dbReference type="InterPro" id="IPR027640">
    <property type="entry name" value="Kinesin-like_fam"/>
</dbReference>
<gene>
    <name evidence="7" type="primary">KIF4_1</name>
    <name evidence="7" type="ORF">MS3_00000539</name>
</gene>
<dbReference type="PANTHER" id="PTHR47969:SF29">
    <property type="entry name" value="KINESIN-LIKE PROTEIN"/>
    <property type="match status" value="1"/>
</dbReference>
<evidence type="ECO:0000256" key="2">
    <source>
        <dbReference type="ARBA" id="ARBA00022741"/>
    </source>
</evidence>
<evidence type="ECO:0000256" key="5">
    <source>
        <dbReference type="PROSITE-ProRule" id="PRU00283"/>
    </source>
</evidence>
<comment type="caution">
    <text evidence="5">Lacks conserved residue(s) required for the propagation of feature annotation.</text>
</comment>
<dbReference type="AlphaFoldDB" id="A0A922IE11"/>
<accession>A0A922IE11</accession>